<keyword evidence="16" id="KW-0969">Cilium</keyword>
<dbReference type="SMART" id="SM00382">
    <property type="entry name" value="AAA"/>
    <property type="match status" value="1"/>
</dbReference>
<evidence type="ECO:0000256" key="13">
    <source>
        <dbReference type="NCBIfam" id="TIGR03499"/>
    </source>
</evidence>
<evidence type="ECO:0000256" key="3">
    <source>
        <dbReference type="ARBA" id="ARBA00014919"/>
    </source>
</evidence>
<dbReference type="OrthoDB" id="9778554at2"/>
<protein>
    <recommendedName>
        <fullName evidence="3 13">Flagellar biosynthesis protein FlhF</fullName>
    </recommendedName>
</protein>
<dbReference type="InterPro" id="IPR000897">
    <property type="entry name" value="SRP54_GTPase_dom"/>
</dbReference>
<dbReference type="InterPro" id="IPR027417">
    <property type="entry name" value="P-loop_NTPase"/>
</dbReference>
<comment type="caution">
    <text evidence="16">The sequence shown here is derived from an EMBL/GenBank/DDBJ whole genome shotgun (WGS) entry which is preliminary data.</text>
</comment>
<dbReference type="EMBL" id="MSDU01000014">
    <property type="protein sequence ID" value="OLN22772.1"/>
    <property type="molecule type" value="Genomic_DNA"/>
</dbReference>
<dbReference type="GO" id="GO:0006614">
    <property type="term" value="P:SRP-dependent cotranslational protein targeting to membrane"/>
    <property type="evidence" value="ECO:0007669"/>
    <property type="project" value="UniProtKB-UniRule"/>
</dbReference>
<dbReference type="NCBIfam" id="TIGR03499">
    <property type="entry name" value="FlhF"/>
    <property type="match status" value="1"/>
</dbReference>
<accession>A0A1Q8Q659</accession>
<evidence type="ECO:0000256" key="6">
    <source>
        <dbReference type="ARBA" id="ARBA00022741"/>
    </source>
</evidence>
<dbReference type="PANTHER" id="PTHR43134:SF3">
    <property type="entry name" value="FLAGELLAR BIOSYNTHESIS PROTEIN FLHF"/>
    <property type="match status" value="1"/>
</dbReference>
<dbReference type="Gene3D" id="1.20.120.1380">
    <property type="entry name" value="Flagellar FlhF biosynthesis protein, N domain"/>
    <property type="match status" value="1"/>
</dbReference>
<keyword evidence="10" id="KW-0472">Membrane</keyword>
<dbReference type="Pfam" id="PF00448">
    <property type="entry name" value="SRP54"/>
    <property type="match status" value="1"/>
</dbReference>
<name>A0A1Q8Q659_9BACI</name>
<keyword evidence="4" id="KW-0813">Transport</keyword>
<evidence type="ECO:0000313" key="16">
    <source>
        <dbReference type="EMBL" id="OLN22772.1"/>
    </source>
</evidence>
<keyword evidence="16" id="KW-0966">Cell projection</keyword>
<keyword evidence="17" id="KW-1185">Reference proteome</keyword>
<comment type="function">
    <text evidence="12">Necessary for flagellar biosynthesis. May be involved in translocation of the flagellum.</text>
</comment>
<evidence type="ECO:0000256" key="7">
    <source>
        <dbReference type="ARBA" id="ARBA00022795"/>
    </source>
</evidence>
<dbReference type="CDD" id="cd17873">
    <property type="entry name" value="FlhF"/>
    <property type="match status" value="1"/>
</dbReference>
<reference evidence="16 17" key="1">
    <citation type="submission" date="2016-12" db="EMBL/GenBank/DDBJ databases">
        <title>Domibacillus antri genome sequencing.</title>
        <authorList>
            <person name="Verma A."/>
            <person name="Krishnamurthi S."/>
        </authorList>
    </citation>
    <scope>NUCLEOTIDE SEQUENCE [LARGE SCALE GENOMIC DNA]</scope>
    <source>
        <strain evidence="16 17">XD80</strain>
    </source>
</reference>
<keyword evidence="16" id="KW-0282">Flagellum</keyword>
<dbReference type="SUPFAM" id="SSF52540">
    <property type="entry name" value="P-loop containing nucleoside triphosphate hydrolases"/>
    <property type="match status" value="1"/>
</dbReference>
<dbReference type="STRING" id="1714264.BTO30_07545"/>
<gene>
    <name evidence="16" type="ORF">BTO30_07545</name>
</gene>
<dbReference type="FunFam" id="3.40.50.300:FF:000695">
    <property type="entry name" value="Flagellar biosynthesis regulator FlhF"/>
    <property type="match status" value="1"/>
</dbReference>
<keyword evidence="5" id="KW-1003">Cell membrane</keyword>
<evidence type="ECO:0000256" key="12">
    <source>
        <dbReference type="ARBA" id="ARBA00025337"/>
    </source>
</evidence>
<dbReference type="GO" id="GO:0044781">
    <property type="term" value="P:bacterial-type flagellum organization"/>
    <property type="evidence" value="ECO:0007669"/>
    <property type="project" value="UniProtKB-UniRule"/>
</dbReference>
<evidence type="ECO:0000259" key="15">
    <source>
        <dbReference type="SMART" id="SM00962"/>
    </source>
</evidence>
<dbReference type="InterPro" id="IPR047040">
    <property type="entry name" value="FlhF__GTPase_dom"/>
</dbReference>
<sequence>MKMKKYMAPSMPEVMKKVRAELGPQAVILQSKTVYKGGVLGLFRKKNIEVVAAIDPNAEMIERTIERKPEPVTIKQHTPLSDELKKDMQEMKQMIRQLKETKQADFLYPEPLQPVLEQLKRQGLSEELLQLTGDHLLEKWREERHRADDRKVRDWAIECLIDCLSSCRTAGPEPAKYIHLLGPTGVGKTTTLAKLASKKVLEKGEKVAFITTDTYRIAAIEQLKTYAGLLDAPFKIAYSRSDMEKAFADLADYDVVFIDTAGRNYREKQYVEDLQALMLKKTVQSLYYLVLSAASKQEDLEEVIENFTSIQLDGFIFTKVDETKTKGTIVNLMYTYKVGISFIANGQNVPDDLSETTPERIIQSLFEETR</sequence>
<evidence type="ECO:0000256" key="4">
    <source>
        <dbReference type="ARBA" id="ARBA00022448"/>
    </source>
</evidence>
<organism evidence="16 17">
    <name type="scientific">Domibacillus antri</name>
    <dbReference type="NCBI Taxonomy" id="1714264"/>
    <lineage>
        <taxon>Bacteria</taxon>
        <taxon>Bacillati</taxon>
        <taxon>Bacillota</taxon>
        <taxon>Bacilli</taxon>
        <taxon>Bacillales</taxon>
        <taxon>Bacillaceae</taxon>
        <taxon>Domibacillus</taxon>
    </lineage>
</organism>
<dbReference type="GO" id="GO:0005886">
    <property type="term" value="C:plasma membrane"/>
    <property type="evidence" value="ECO:0007669"/>
    <property type="project" value="UniProtKB-SubCell"/>
</dbReference>
<dbReference type="Proteomes" id="UP000185568">
    <property type="component" value="Unassembled WGS sequence"/>
</dbReference>
<keyword evidence="7" id="KW-1005">Bacterial flagellum biogenesis</keyword>
<dbReference type="InterPro" id="IPR020006">
    <property type="entry name" value="FlhF"/>
</dbReference>
<keyword evidence="11" id="KW-1006">Bacterial flagellum protein export</keyword>
<comment type="similarity">
    <text evidence="2">Belongs to the GTP-binding SRP family.</text>
</comment>
<evidence type="ECO:0000256" key="2">
    <source>
        <dbReference type="ARBA" id="ARBA00008531"/>
    </source>
</evidence>
<dbReference type="PANTHER" id="PTHR43134">
    <property type="entry name" value="SIGNAL RECOGNITION PARTICLE RECEPTOR SUBUNIT ALPHA"/>
    <property type="match status" value="1"/>
</dbReference>
<dbReference type="GO" id="GO:0003924">
    <property type="term" value="F:GTPase activity"/>
    <property type="evidence" value="ECO:0007669"/>
    <property type="project" value="UniProtKB-UniRule"/>
</dbReference>
<feature type="domain" description="AAA+ ATPase" evidence="14">
    <location>
        <begin position="174"/>
        <end position="367"/>
    </location>
</feature>
<evidence type="ECO:0000313" key="17">
    <source>
        <dbReference type="Proteomes" id="UP000185568"/>
    </source>
</evidence>
<comment type="subcellular location">
    <subcellularLocation>
        <location evidence="1">Cell membrane</location>
        <topology evidence="1">Peripheral membrane protein</topology>
        <orientation evidence="1">Cytoplasmic side</orientation>
    </subcellularLocation>
</comment>
<evidence type="ECO:0000256" key="9">
    <source>
        <dbReference type="ARBA" id="ARBA00023134"/>
    </source>
</evidence>
<keyword evidence="9" id="KW-0342">GTP-binding</keyword>
<dbReference type="Gene3D" id="3.40.50.300">
    <property type="entry name" value="P-loop containing nucleotide triphosphate hydrolases"/>
    <property type="match status" value="1"/>
</dbReference>
<evidence type="ECO:0000256" key="5">
    <source>
        <dbReference type="ARBA" id="ARBA00022475"/>
    </source>
</evidence>
<dbReference type="SMART" id="SM00962">
    <property type="entry name" value="SRP54"/>
    <property type="match status" value="1"/>
</dbReference>
<evidence type="ECO:0000256" key="1">
    <source>
        <dbReference type="ARBA" id="ARBA00004413"/>
    </source>
</evidence>
<evidence type="ECO:0000256" key="10">
    <source>
        <dbReference type="ARBA" id="ARBA00023136"/>
    </source>
</evidence>
<evidence type="ECO:0000256" key="11">
    <source>
        <dbReference type="ARBA" id="ARBA00023225"/>
    </source>
</evidence>
<feature type="domain" description="SRP54-type proteins GTP-binding" evidence="15">
    <location>
        <begin position="175"/>
        <end position="367"/>
    </location>
</feature>
<evidence type="ECO:0000259" key="14">
    <source>
        <dbReference type="SMART" id="SM00382"/>
    </source>
</evidence>
<keyword evidence="6" id="KW-0547">Nucleotide-binding</keyword>
<keyword evidence="8" id="KW-0653">Protein transport</keyword>
<dbReference type="InterPro" id="IPR003593">
    <property type="entry name" value="AAA+_ATPase"/>
</dbReference>
<dbReference type="AlphaFoldDB" id="A0A1Q8Q659"/>
<proteinExistence type="inferred from homology"/>
<dbReference type="GO" id="GO:0015031">
    <property type="term" value="P:protein transport"/>
    <property type="evidence" value="ECO:0007669"/>
    <property type="project" value="UniProtKB-KW"/>
</dbReference>
<evidence type="ECO:0000256" key="8">
    <source>
        <dbReference type="ARBA" id="ARBA00022927"/>
    </source>
</evidence>
<dbReference type="RefSeq" id="WP_075398116.1">
    <property type="nucleotide sequence ID" value="NZ_MSDU01000014.1"/>
</dbReference>
<dbReference type="GO" id="GO:0005047">
    <property type="term" value="F:signal recognition particle binding"/>
    <property type="evidence" value="ECO:0007669"/>
    <property type="project" value="TreeGrafter"/>
</dbReference>
<dbReference type="GO" id="GO:0005525">
    <property type="term" value="F:GTP binding"/>
    <property type="evidence" value="ECO:0007669"/>
    <property type="project" value="UniProtKB-UniRule"/>
</dbReference>